<dbReference type="Proteomes" id="UP001611075">
    <property type="component" value="Unassembled WGS sequence"/>
</dbReference>
<dbReference type="CDD" id="cd20625">
    <property type="entry name" value="CYP164-like"/>
    <property type="match status" value="1"/>
</dbReference>
<accession>A0ABW7SIZ7</accession>
<keyword evidence="4" id="KW-1185">Reference proteome</keyword>
<dbReference type="Gene3D" id="1.10.630.10">
    <property type="entry name" value="Cytochrome P450"/>
    <property type="match status" value="1"/>
</dbReference>
<keyword evidence="2" id="KW-0503">Monooxygenase</keyword>
<evidence type="ECO:0000256" key="2">
    <source>
        <dbReference type="RuleBase" id="RU000461"/>
    </source>
</evidence>
<keyword evidence="2" id="KW-0349">Heme</keyword>
<evidence type="ECO:0000256" key="1">
    <source>
        <dbReference type="ARBA" id="ARBA00010617"/>
    </source>
</evidence>
<evidence type="ECO:0000313" key="3">
    <source>
        <dbReference type="EMBL" id="MFI0793633.1"/>
    </source>
</evidence>
<dbReference type="InterPro" id="IPR017972">
    <property type="entry name" value="Cyt_P450_CS"/>
</dbReference>
<dbReference type="PANTHER" id="PTHR46696">
    <property type="entry name" value="P450, PUTATIVE (EUROFUNG)-RELATED"/>
    <property type="match status" value="1"/>
</dbReference>
<protein>
    <submittedName>
        <fullName evidence="3">Cytochrome P450</fullName>
    </submittedName>
</protein>
<dbReference type="InterPro" id="IPR036396">
    <property type="entry name" value="Cyt_P450_sf"/>
</dbReference>
<proteinExistence type="inferred from homology"/>
<dbReference type="Pfam" id="PF00067">
    <property type="entry name" value="p450"/>
    <property type="match status" value="1"/>
</dbReference>
<gene>
    <name evidence="3" type="ORF">ACH4OY_13220</name>
</gene>
<dbReference type="PROSITE" id="PS00086">
    <property type="entry name" value="CYTOCHROME_P450"/>
    <property type="match status" value="1"/>
</dbReference>
<dbReference type="InterPro" id="IPR001128">
    <property type="entry name" value="Cyt_P450"/>
</dbReference>
<comment type="caution">
    <text evidence="3">The sequence shown here is derived from an EMBL/GenBank/DDBJ whole genome shotgun (WGS) entry which is preliminary data.</text>
</comment>
<sequence>MPGSLDTNPLFALLDHSVRRDPYPILAELRAASPLRAGDLVVVGDHATCMAVLRNPAMGSDTLGYPSIAEVLPRSSSLMVLESLFFMDPPEHGRQRNLISKSFTPRITGRYEPMIRGTVDRVYTDLADRGSFDVVEYATRVSLGVICELMAIPDGDVAMLKDWSDELALATEVPTLSAAFRSPELFSEEEVGGFAKTSFEIHAYFADLIHKRRRQPGDDLISSLIEVRDGGESLTRPEITNVLLNLFAAAHESVTNVISSGVLALHRNRDQLALVRERHEIAPLLVSEVLRYDAPVQLTARVVLRPTTVGELRVEPGTVVVLLLAAGNRDEAAFPGADRFKADRKPRSIQLSFGAGPHYCIGAALARQEAEIALSAFATRPSGFEVDEDALDYRQHVVVRGLRTLPATLRP</sequence>
<dbReference type="InterPro" id="IPR002397">
    <property type="entry name" value="Cyt_P450_B"/>
</dbReference>
<dbReference type="EMBL" id="JBIRPU010000007">
    <property type="protein sequence ID" value="MFI0793633.1"/>
    <property type="molecule type" value="Genomic_DNA"/>
</dbReference>
<dbReference type="SUPFAM" id="SSF48264">
    <property type="entry name" value="Cytochrome P450"/>
    <property type="match status" value="1"/>
</dbReference>
<keyword evidence="2" id="KW-0560">Oxidoreductase</keyword>
<dbReference type="PRINTS" id="PR00359">
    <property type="entry name" value="BP450"/>
</dbReference>
<reference evidence="3 4" key="1">
    <citation type="submission" date="2024-10" db="EMBL/GenBank/DDBJ databases">
        <title>The Natural Products Discovery Center: Release of the First 8490 Sequenced Strains for Exploring Actinobacteria Biosynthetic Diversity.</title>
        <authorList>
            <person name="Kalkreuter E."/>
            <person name="Kautsar S.A."/>
            <person name="Yang D."/>
            <person name="Bader C.D."/>
            <person name="Teijaro C.N."/>
            <person name="Fluegel L."/>
            <person name="Davis C.M."/>
            <person name="Simpson J.R."/>
            <person name="Lauterbach L."/>
            <person name="Steele A.D."/>
            <person name="Gui C."/>
            <person name="Meng S."/>
            <person name="Li G."/>
            <person name="Viehrig K."/>
            <person name="Ye F."/>
            <person name="Su P."/>
            <person name="Kiefer A.F."/>
            <person name="Nichols A."/>
            <person name="Cepeda A.J."/>
            <person name="Yan W."/>
            <person name="Fan B."/>
            <person name="Jiang Y."/>
            <person name="Adhikari A."/>
            <person name="Zheng C.-J."/>
            <person name="Schuster L."/>
            <person name="Cowan T.M."/>
            <person name="Smanski M.J."/>
            <person name="Chevrette M.G."/>
            <person name="De Carvalho L.P.S."/>
            <person name="Shen B."/>
        </authorList>
    </citation>
    <scope>NUCLEOTIDE SEQUENCE [LARGE SCALE GENOMIC DNA]</scope>
    <source>
        <strain evidence="3 4">NPDC021253</strain>
    </source>
</reference>
<organism evidence="3 4">
    <name type="scientific">Micromonospora rubida</name>
    <dbReference type="NCBI Taxonomy" id="2697657"/>
    <lineage>
        <taxon>Bacteria</taxon>
        <taxon>Bacillati</taxon>
        <taxon>Actinomycetota</taxon>
        <taxon>Actinomycetes</taxon>
        <taxon>Micromonosporales</taxon>
        <taxon>Micromonosporaceae</taxon>
        <taxon>Micromonospora</taxon>
    </lineage>
</organism>
<dbReference type="RefSeq" id="WP_396679233.1">
    <property type="nucleotide sequence ID" value="NZ_JBIRPU010000007.1"/>
</dbReference>
<keyword evidence="2" id="KW-0408">Iron</keyword>
<comment type="similarity">
    <text evidence="1 2">Belongs to the cytochrome P450 family.</text>
</comment>
<evidence type="ECO:0000313" key="4">
    <source>
        <dbReference type="Proteomes" id="UP001611075"/>
    </source>
</evidence>
<dbReference type="PANTHER" id="PTHR46696:SF1">
    <property type="entry name" value="CYTOCHROME P450 YJIB-RELATED"/>
    <property type="match status" value="1"/>
</dbReference>
<name>A0ABW7SIZ7_9ACTN</name>
<keyword evidence="2" id="KW-0479">Metal-binding</keyword>